<dbReference type="AlphaFoldDB" id="A0A2U2J7K9"/>
<dbReference type="PANTHER" id="PTHR43739:SF5">
    <property type="entry name" value="EXO-ALPHA-SIALIDASE"/>
    <property type="match status" value="1"/>
</dbReference>
<dbReference type="OrthoDB" id="9757809at2"/>
<evidence type="ECO:0000256" key="2">
    <source>
        <dbReference type="SAM" id="SignalP"/>
    </source>
</evidence>
<name>A0A2U2J7K9_9FLAO</name>
<reference evidence="4 5" key="1">
    <citation type="submission" date="2018-05" db="EMBL/GenBank/DDBJ databases">
        <title>Polaribacter aquimarinus sp. nov., isolated from sediment in a sediment of sea.</title>
        <authorList>
            <person name="Lu D."/>
        </authorList>
    </citation>
    <scope>NUCLEOTIDE SEQUENCE [LARGE SCALE GENOMIC DNA]</scope>
    <source>
        <strain evidence="4 5">ZY113</strain>
    </source>
</reference>
<protein>
    <recommendedName>
        <fullName evidence="3">Secretion system C-terminal sorting domain-containing protein</fullName>
    </recommendedName>
</protein>
<dbReference type="InterPro" id="IPR015943">
    <property type="entry name" value="WD40/YVTN_repeat-like_dom_sf"/>
</dbReference>
<feature type="signal peptide" evidence="2">
    <location>
        <begin position="1"/>
        <end position="27"/>
    </location>
</feature>
<dbReference type="InterPro" id="IPR052025">
    <property type="entry name" value="Xyloglucanase_GH74"/>
</dbReference>
<keyword evidence="1 2" id="KW-0732">Signal</keyword>
<dbReference type="SUPFAM" id="SSF110296">
    <property type="entry name" value="Oligoxyloglucan reducing end-specific cellobiohydrolase"/>
    <property type="match status" value="3"/>
</dbReference>
<dbReference type="CDD" id="cd15482">
    <property type="entry name" value="Sialidase_non-viral"/>
    <property type="match status" value="2"/>
</dbReference>
<evidence type="ECO:0000313" key="5">
    <source>
        <dbReference type="Proteomes" id="UP000245670"/>
    </source>
</evidence>
<accession>A0A2U2J7K9</accession>
<dbReference type="NCBIfam" id="TIGR04183">
    <property type="entry name" value="Por_Secre_tail"/>
    <property type="match status" value="1"/>
</dbReference>
<feature type="domain" description="Secretion system C-terminal sorting" evidence="3">
    <location>
        <begin position="748"/>
        <end position="823"/>
    </location>
</feature>
<evidence type="ECO:0000313" key="4">
    <source>
        <dbReference type="EMBL" id="PWG04307.1"/>
    </source>
</evidence>
<evidence type="ECO:0000259" key="3">
    <source>
        <dbReference type="Pfam" id="PF18962"/>
    </source>
</evidence>
<dbReference type="InterPro" id="IPR026444">
    <property type="entry name" value="Secre_tail"/>
</dbReference>
<feature type="chain" id="PRO_5015538403" description="Secretion system C-terminal sorting domain-containing protein" evidence="2">
    <location>
        <begin position="28"/>
        <end position="824"/>
    </location>
</feature>
<dbReference type="PANTHER" id="PTHR43739">
    <property type="entry name" value="XYLOGLUCANASE (EUROFUNG)"/>
    <property type="match status" value="1"/>
</dbReference>
<dbReference type="Gene3D" id="2.130.10.10">
    <property type="entry name" value="YVTN repeat-like/Quinoprotein amine dehydrogenase"/>
    <property type="match status" value="5"/>
</dbReference>
<keyword evidence="5" id="KW-1185">Reference proteome</keyword>
<proteinExistence type="predicted"/>
<dbReference type="EMBL" id="QFFG01000006">
    <property type="protein sequence ID" value="PWG04307.1"/>
    <property type="molecule type" value="Genomic_DNA"/>
</dbReference>
<sequence length="824" mass="88985">MQTIKFFFIMKTKLTLLLFFCCSLIFAQQWNKTGGPIGGLGYNIKIHPTNNQIIYITDAFSGVHKSVDGGETWVQKNNGITSRSGISNDKIPVFVIGIDQNNPTTIWAGTQYDSGIYISTDSAENWTKKNNGITETNIVFREISVINGNSNIVYASGEVPTGNQGNEFEKVKGIIYKTIDGGENWMKIWEGDSLARWLCINGNNANILTVSTGIFDREANNTSGVGIIKSIDGGTNWVESNSGITGSLFIGGMTDAGNSPNLIYAATGNNAEVNMNPSISGGVFKSIDFGNSWTQVIAPTEMILPGYSEKIFNTVKIAPSNNNIVYAASAYAFFKSTDAGVNWSGYRGGVNGAPLPWGPKGIRAGVPIEIVIDKEDANTIFAANYGGGIFKSTDGAQTWNVLGTGYTGATVHKIAIDNQNSKSFLTVGRSGPFRSDNNGASYTGLYFGDAGGVAEWYSAAIHPSNNNIMFITDEHEGLILKSTDGGQNWVQKFNHPNASAGAFTDRHGVKEIVISPSNPSTIYAGFAYQQFYNNPSKSNFQNSYGVYKSIDSGENWSQVGHQTSIPNTNLNITAMAVNSTDENNIYIGLRESVGSGIYHSTNGGTTWSPIGLNLPGKSVFGIALAENNAVIYVATKSNGVYRSSNNGISWEQLLEGSSNKLLTAIAVNPTNKNNIVAGDIKNGIHMSIDGGKSWNIVNSGLSNRAITSLVFSKDGTSLYAGTLGQGIFTYDTSTLSNQKNLSLIVKNIYPNPSKEKITLNLQKNNFSVIEVTIFDVNGKKNFNKQYKPNSNSLEISTNFLESGLYIIEVIANNYQKFKSKILIE</sequence>
<dbReference type="Proteomes" id="UP000245670">
    <property type="component" value="Unassembled WGS sequence"/>
</dbReference>
<dbReference type="GO" id="GO:0010411">
    <property type="term" value="P:xyloglucan metabolic process"/>
    <property type="evidence" value="ECO:0007669"/>
    <property type="project" value="TreeGrafter"/>
</dbReference>
<gene>
    <name evidence="4" type="ORF">DIS07_12930</name>
</gene>
<organism evidence="4 5">
    <name type="scientific">Polaribacter aquimarinus</name>
    <dbReference type="NCBI Taxonomy" id="2100726"/>
    <lineage>
        <taxon>Bacteria</taxon>
        <taxon>Pseudomonadati</taxon>
        <taxon>Bacteroidota</taxon>
        <taxon>Flavobacteriia</taxon>
        <taxon>Flavobacteriales</taxon>
        <taxon>Flavobacteriaceae</taxon>
    </lineage>
</organism>
<evidence type="ECO:0000256" key="1">
    <source>
        <dbReference type="ARBA" id="ARBA00022729"/>
    </source>
</evidence>
<dbReference type="Pfam" id="PF18962">
    <property type="entry name" value="Por_Secre_tail"/>
    <property type="match status" value="1"/>
</dbReference>
<comment type="caution">
    <text evidence="4">The sequence shown here is derived from an EMBL/GenBank/DDBJ whole genome shotgun (WGS) entry which is preliminary data.</text>
</comment>